<evidence type="ECO:0000256" key="1">
    <source>
        <dbReference type="SAM" id="MobiDB-lite"/>
    </source>
</evidence>
<keyword evidence="3" id="KW-1185">Reference proteome</keyword>
<organism evidence="2 3">
    <name type="scientific">Winogradskya humida</name>
    <dbReference type="NCBI Taxonomy" id="113566"/>
    <lineage>
        <taxon>Bacteria</taxon>
        <taxon>Bacillati</taxon>
        <taxon>Actinomycetota</taxon>
        <taxon>Actinomycetes</taxon>
        <taxon>Micromonosporales</taxon>
        <taxon>Micromonosporaceae</taxon>
        <taxon>Winogradskya</taxon>
    </lineage>
</organism>
<reference evidence="2 3" key="1">
    <citation type="submission" date="2021-01" db="EMBL/GenBank/DDBJ databases">
        <title>Whole genome shotgun sequence of Actinoplanes humidus NBRC 14915.</title>
        <authorList>
            <person name="Komaki H."/>
            <person name="Tamura T."/>
        </authorList>
    </citation>
    <scope>NUCLEOTIDE SEQUENCE [LARGE SCALE GENOMIC DNA]</scope>
    <source>
        <strain evidence="2 3">NBRC 14915</strain>
    </source>
</reference>
<proteinExistence type="predicted"/>
<dbReference type="EMBL" id="BOMN01000056">
    <property type="protein sequence ID" value="GIE21294.1"/>
    <property type="molecule type" value="Genomic_DNA"/>
</dbReference>
<gene>
    <name evidence="2" type="ORF">Ahu01nite_043960</name>
</gene>
<evidence type="ECO:0000313" key="3">
    <source>
        <dbReference type="Proteomes" id="UP000603200"/>
    </source>
</evidence>
<evidence type="ECO:0000313" key="2">
    <source>
        <dbReference type="EMBL" id="GIE21294.1"/>
    </source>
</evidence>
<dbReference type="Proteomes" id="UP000603200">
    <property type="component" value="Unassembled WGS sequence"/>
</dbReference>
<comment type="caution">
    <text evidence="2">The sequence shown here is derived from an EMBL/GenBank/DDBJ whole genome shotgun (WGS) entry which is preliminary data.</text>
</comment>
<sequence>MRRCRPLIRRSPPAETATGTPKAADDCSDAALKKKAAKTGPAGPEAPAELQGRIVYTCLAVNRAASGEQAAARASALNEARAKSAALTAEQRTAALTAARADGVKVQDHLPLPVFCYEHALDGLWWGNRTQNCMIVSVTVLIYLETNGVRRHIGTAEALESNYSYTSADIDTFAYQLAVRKFWSERYGNFDFFAQVYGISWCEGACKPESDTGLQPGWFRNGVDNESEAYWGLDRDPAGRHRLQQPPLGIPDAVPRHPAVRSARGRTAADPVRQRVHR</sequence>
<feature type="region of interest" description="Disordered" evidence="1">
    <location>
        <begin position="241"/>
        <end position="278"/>
    </location>
</feature>
<accession>A0ABQ3ZRU8</accession>
<protein>
    <submittedName>
        <fullName evidence="2">Uncharacterized protein</fullName>
    </submittedName>
</protein>
<feature type="region of interest" description="Disordered" evidence="1">
    <location>
        <begin position="1"/>
        <end position="27"/>
    </location>
</feature>
<name>A0ABQ3ZRU8_9ACTN</name>